<dbReference type="InterPro" id="IPR027267">
    <property type="entry name" value="AH/BAR_dom_sf"/>
</dbReference>
<keyword evidence="1" id="KW-0175">Coiled coil</keyword>
<proteinExistence type="predicted"/>
<dbReference type="PANTHER" id="PTHR14166">
    <property type="entry name" value="SLIT-ROBO RHO GTPASE ACTIVATING PROTEIN"/>
    <property type="match status" value="1"/>
</dbReference>
<sequence>GQSARTHSGRRTNCGIDPSVQEEKRGSRQPPESGCGRDRTRVFANAPPFRKGAGSGLVGEKVRARGAPAGGWAGLGGRPAGVQGCLSPQCSDLGFHLSLGRLLRTYLAAEGRAQSSWQEGLGALEGAVLALDPPGDKARLMEANPAAYCPPPRFEYHPHEGDEVAEVQAVGSLRPELLLQWQDIESRLKDLSLETEEVNKTLQATLSSFRELLGAEEPEELEAFGGLGSSESLRGAGAEGRGGAKRRAQHLETETFYLTVWPPPCPSL</sequence>
<dbReference type="AlphaFoldDB" id="A0A8C0HAA4"/>
<protein>
    <submittedName>
        <fullName evidence="3">Uncharacterized protein</fullName>
    </submittedName>
</protein>
<feature type="region of interest" description="Disordered" evidence="2">
    <location>
        <begin position="1"/>
        <end position="57"/>
    </location>
</feature>
<reference evidence="3" key="1">
    <citation type="submission" date="2025-08" db="UniProtKB">
        <authorList>
            <consortium name="Ensembl"/>
        </authorList>
    </citation>
    <scope>IDENTIFICATION</scope>
</reference>
<name>A0A8C0HAA4_CHEAB</name>
<reference evidence="3" key="2">
    <citation type="submission" date="2025-09" db="UniProtKB">
        <authorList>
            <consortium name="Ensembl"/>
        </authorList>
    </citation>
    <scope>IDENTIFICATION</scope>
</reference>
<accession>A0A8C0HAA4</accession>
<keyword evidence="4" id="KW-1185">Reference proteome</keyword>
<dbReference type="Proteomes" id="UP000694404">
    <property type="component" value="Unplaced"/>
</dbReference>
<dbReference type="Gene3D" id="1.20.1270.60">
    <property type="entry name" value="Arfaptin homology (AH) domain/BAR domain"/>
    <property type="match status" value="1"/>
</dbReference>
<organism evidence="3 4">
    <name type="scientific">Chelonoidis abingdonii</name>
    <name type="common">Abingdon island giant tortoise</name>
    <name type="synonym">Testudo abingdonii</name>
    <dbReference type="NCBI Taxonomy" id="106734"/>
    <lineage>
        <taxon>Eukaryota</taxon>
        <taxon>Metazoa</taxon>
        <taxon>Chordata</taxon>
        <taxon>Craniata</taxon>
        <taxon>Vertebrata</taxon>
        <taxon>Euteleostomi</taxon>
        <taxon>Archelosauria</taxon>
        <taxon>Testudinata</taxon>
        <taxon>Testudines</taxon>
        <taxon>Cryptodira</taxon>
        <taxon>Durocryptodira</taxon>
        <taxon>Testudinoidea</taxon>
        <taxon>Testudinidae</taxon>
        <taxon>Chelonoidis</taxon>
    </lineage>
</organism>
<evidence type="ECO:0000313" key="4">
    <source>
        <dbReference type="Proteomes" id="UP000694404"/>
    </source>
</evidence>
<feature type="region of interest" description="Disordered" evidence="2">
    <location>
        <begin position="224"/>
        <end position="247"/>
    </location>
</feature>
<dbReference type="GeneTree" id="ENSGT00950000182824"/>
<evidence type="ECO:0000256" key="2">
    <source>
        <dbReference type="SAM" id="MobiDB-lite"/>
    </source>
</evidence>
<dbReference type="Ensembl" id="ENSCABT00000022264.1">
    <property type="protein sequence ID" value="ENSCABP00000020324.1"/>
    <property type="gene ID" value="ENSCABG00000014994.1"/>
</dbReference>
<evidence type="ECO:0000256" key="1">
    <source>
        <dbReference type="ARBA" id="ARBA00023054"/>
    </source>
</evidence>
<evidence type="ECO:0000313" key="3">
    <source>
        <dbReference type="Ensembl" id="ENSCABP00000020324.1"/>
    </source>
</evidence>
<dbReference type="InterPro" id="IPR051627">
    <property type="entry name" value="SLIT-ROBO_RhoGAP"/>
</dbReference>